<dbReference type="SUPFAM" id="SSF55424">
    <property type="entry name" value="FAD/NAD-linked reductases, dimerisation (C-terminal) domain"/>
    <property type="match status" value="1"/>
</dbReference>
<dbReference type="Gene3D" id="3.30.390.30">
    <property type="match status" value="1"/>
</dbReference>
<sequence>MARVILHFMPTTTPVLMSLVWDKDTQRILGAQMMSKHDISETLSLISLCIQNQNTIEFLGMYDTMFQPNFDRPFNYVNLLAQAAVAKEDKKVNKK</sequence>
<evidence type="ECO:0000313" key="5">
    <source>
        <dbReference type="Proteomes" id="UP000189795"/>
    </source>
</evidence>
<accession>A0A1V4FJR0</accession>
<dbReference type="InterPro" id="IPR016156">
    <property type="entry name" value="FAD/NAD-linked_Rdtase_dimer_sf"/>
</dbReference>
<evidence type="ECO:0000313" key="4">
    <source>
        <dbReference type="Proteomes" id="UP000184174"/>
    </source>
</evidence>
<name>A0A1V4FJR0_LIMRT</name>
<dbReference type="Proteomes" id="UP000189795">
    <property type="component" value="Unassembled WGS sequence"/>
</dbReference>
<evidence type="ECO:0000313" key="3">
    <source>
        <dbReference type="EMBL" id="OPG87871.1"/>
    </source>
</evidence>
<dbReference type="EMBL" id="MKQH01000014">
    <property type="protein sequence ID" value="OJI10820.1"/>
    <property type="molecule type" value="Genomic_DNA"/>
</dbReference>
<protein>
    <submittedName>
        <fullName evidence="3">NADH oxidase</fullName>
    </submittedName>
</protein>
<dbReference type="InterPro" id="IPR004099">
    <property type="entry name" value="Pyr_nucl-diS_OxRdtase_dimer"/>
</dbReference>
<gene>
    <name evidence="3" type="ORF">B5D07_08520</name>
    <name evidence="2" type="ORF">BJI45_09620</name>
</gene>
<dbReference type="Proteomes" id="UP000184174">
    <property type="component" value="Unassembled WGS sequence"/>
</dbReference>
<dbReference type="AlphaFoldDB" id="A0A1V4FJR0"/>
<dbReference type="Pfam" id="PF02852">
    <property type="entry name" value="Pyr_redox_dim"/>
    <property type="match status" value="1"/>
</dbReference>
<proteinExistence type="predicted"/>
<organism evidence="3 5">
    <name type="scientific">Limosilactobacillus reuteri</name>
    <name type="common">Lactobacillus reuteri</name>
    <dbReference type="NCBI Taxonomy" id="1598"/>
    <lineage>
        <taxon>Bacteria</taxon>
        <taxon>Bacillati</taxon>
        <taxon>Bacillota</taxon>
        <taxon>Bacilli</taxon>
        <taxon>Lactobacillales</taxon>
        <taxon>Lactobacillaceae</taxon>
        <taxon>Limosilactobacillus</taxon>
    </lineage>
</organism>
<evidence type="ECO:0000313" key="2">
    <source>
        <dbReference type="EMBL" id="OJI10820.1"/>
    </source>
</evidence>
<evidence type="ECO:0000259" key="1">
    <source>
        <dbReference type="Pfam" id="PF02852"/>
    </source>
</evidence>
<reference evidence="2 4" key="1">
    <citation type="submission" date="2016-10" db="EMBL/GenBank/DDBJ databases">
        <title>Genome sequence of Lactobacillus reuteri 121, a source of glucan and fructan exopolysaccharides.</title>
        <authorList>
            <person name="Gangoiti J."/>
            <person name="Lammerts Van Bueren A."/>
            <person name="Dijkhuizen L."/>
        </authorList>
    </citation>
    <scope>NUCLEOTIDE SEQUENCE [LARGE SCALE GENOMIC DNA]</scope>
    <source>
        <strain evidence="2 4">121</strain>
    </source>
</reference>
<reference evidence="3 5" key="2">
    <citation type="submission" date="2017-03" db="EMBL/GenBank/DDBJ databases">
        <title>Antibiotic resistance of probiotic microorganisms.</title>
        <authorList>
            <person name="Sanudo A.I."/>
            <person name="Olivares M."/>
            <person name="Banuelos O."/>
        </authorList>
    </citation>
    <scope>NUCLEOTIDE SEQUENCE [LARGE SCALE GENOMIC DNA]</scope>
    <source>
        <strain evidence="3 5">CECT8605</strain>
    </source>
</reference>
<dbReference type="EMBL" id="MWVS01000100">
    <property type="protein sequence ID" value="OPG87871.1"/>
    <property type="molecule type" value="Genomic_DNA"/>
</dbReference>
<comment type="caution">
    <text evidence="3">The sequence shown here is derived from an EMBL/GenBank/DDBJ whole genome shotgun (WGS) entry which is preliminary data.</text>
</comment>
<feature type="domain" description="Pyridine nucleotide-disulphide oxidoreductase dimerisation" evidence="1">
    <location>
        <begin position="9"/>
        <end position="71"/>
    </location>
</feature>